<sequence>MHKSATKISFTNETDQHYPSNASSFYSMPALYIQNIKANIANILWLTKT</sequence>
<organism evidence="1">
    <name type="scientific">Rhizophora mucronata</name>
    <name type="common">Asiatic mangrove</name>
    <dbReference type="NCBI Taxonomy" id="61149"/>
    <lineage>
        <taxon>Eukaryota</taxon>
        <taxon>Viridiplantae</taxon>
        <taxon>Streptophyta</taxon>
        <taxon>Embryophyta</taxon>
        <taxon>Tracheophyta</taxon>
        <taxon>Spermatophyta</taxon>
        <taxon>Magnoliopsida</taxon>
        <taxon>eudicotyledons</taxon>
        <taxon>Gunneridae</taxon>
        <taxon>Pentapetalae</taxon>
        <taxon>rosids</taxon>
        <taxon>fabids</taxon>
        <taxon>Malpighiales</taxon>
        <taxon>Rhizophoraceae</taxon>
        <taxon>Rhizophora</taxon>
    </lineage>
</organism>
<proteinExistence type="predicted"/>
<name>A0A2P2PPC7_RHIMU</name>
<accession>A0A2P2PPC7</accession>
<evidence type="ECO:0000313" key="1">
    <source>
        <dbReference type="EMBL" id="MBX56575.1"/>
    </source>
</evidence>
<reference evidence="1" key="1">
    <citation type="submission" date="2018-02" db="EMBL/GenBank/DDBJ databases">
        <title>Rhizophora mucronata_Transcriptome.</title>
        <authorList>
            <person name="Meera S.P."/>
            <person name="Sreeshan A."/>
            <person name="Augustine A."/>
        </authorList>
    </citation>
    <scope>NUCLEOTIDE SEQUENCE</scope>
    <source>
        <tissue evidence="1">Leaf</tissue>
    </source>
</reference>
<dbReference type="AlphaFoldDB" id="A0A2P2PPC7"/>
<dbReference type="EMBL" id="GGEC01076091">
    <property type="protein sequence ID" value="MBX56575.1"/>
    <property type="molecule type" value="Transcribed_RNA"/>
</dbReference>
<protein>
    <submittedName>
        <fullName evidence="1">Uncharacterized protein</fullName>
    </submittedName>
</protein>